<feature type="domain" description="GtrA/DPMS transmembrane" evidence="7">
    <location>
        <begin position="25"/>
        <end position="154"/>
    </location>
</feature>
<evidence type="ECO:0000256" key="3">
    <source>
        <dbReference type="ARBA" id="ARBA00022692"/>
    </source>
</evidence>
<reference evidence="8" key="2">
    <citation type="submission" date="2020-09" db="EMBL/GenBank/DDBJ databases">
        <authorList>
            <person name="Sun Q."/>
            <person name="Zhou Y."/>
        </authorList>
    </citation>
    <scope>NUCLEOTIDE SEQUENCE</scope>
    <source>
        <strain evidence="8">CGMCC 1.12160</strain>
    </source>
</reference>
<dbReference type="RefSeq" id="WP_188428312.1">
    <property type="nucleotide sequence ID" value="NZ_BAABKH010000005.1"/>
</dbReference>
<sequence length="188" mass="20162">MTPDRPSLLTRLRNAYDILAREVAKFGTIGALAFVVDAAIYNLLAFGLPGGEQGVLHAHPLTAKVIATAVATVFSWLGNRLWTFRHRRSQAVAHEFALFVVFNVLGLAIALACLAFSRYVLGLDSQLADNVSGNGVGLVLGTLFRFWAYRSFVFRGELEAEELEVTDRAVGEGDAGPAAPQGVSASGR</sequence>
<reference evidence="8" key="1">
    <citation type="journal article" date="2014" name="Int. J. Syst. Evol. Microbiol.">
        <title>Complete genome sequence of Corynebacterium casei LMG S-19264T (=DSM 44701T), isolated from a smear-ripened cheese.</title>
        <authorList>
            <consortium name="US DOE Joint Genome Institute (JGI-PGF)"/>
            <person name="Walter F."/>
            <person name="Albersmeier A."/>
            <person name="Kalinowski J."/>
            <person name="Ruckert C."/>
        </authorList>
    </citation>
    <scope>NUCLEOTIDE SEQUENCE</scope>
    <source>
        <strain evidence="8">CGMCC 1.12160</strain>
    </source>
</reference>
<keyword evidence="9" id="KW-1185">Reference proteome</keyword>
<evidence type="ECO:0000313" key="9">
    <source>
        <dbReference type="Proteomes" id="UP000605670"/>
    </source>
</evidence>
<keyword evidence="5 6" id="KW-0472">Membrane</keyword>
<evidence type="ECO:0000256" key="6">
    <source>
        <dbReference type="SAM" id="Phobius"/>
    </source>
</evidence>
<accession>A0A917F264</accession>
<evidence type="ECO:0000256" key="4">
    <source>
        <dbReference type="ARBA" id="ARBA00022989"/>
    </source>
</evidence>
<dbReference type="PANTHER" id="PTHR38459:SF1">
    <property type="entry name" value="PROPHAGE BACTOPRENOL-LINKED GLUCOSE TRANSLOCASE HOMOLOG"/>
    <property type="match status" value="1"/>
</dbReference>
<dbReference type="PANTHER" id="PTHR38459">
    <property type="entry name" value="PROPHAGE BACTOPRENOL-LINKED GLUCOSE TRANSLOCASE HOMOLOG"/>
    <property type="match status" value="1"/>
</dbReference>
<evidence type="ECO:0000256" key="5">
    <source>
        <dbReference type="ARBA" id="ARBA00023136"/>
    </source>
</evidence>
<evidence type="ECO:0000256" key="2">
    <source>
        <dbReference type="ARBA" id="ARBA00009399"/>
    </source>
</evidence>
<feature type="transmembrane region" description="Helical" evidence="6">
    <location>
        <begin position="65"/>
        <end position="84"/>
    </location>
</feature>
<gene>
    <name evidence="8" type="ORF">GCM10011366_08310</name>
</gene>
<proteinExistence type="inferred from homology"/>
<keyword evidence="4 6" id="KW-1133">Transmembrane helix</keyword>
<evidence type="ECO:0000259" key="7">
    <source>
        <dbReference type="Pfam" id="PF04138"/>
    </source>
</evidence>
<comment type="similarity">
    <text evidence="2">Belongs to the GtrA family.</text>
</comment>
<dbReference type="AlphaFoldDB" id="A0A917F264"/>
<keyword evidence="3 6" id="KW-0812">Transmembrane</keyword>
<comment type="caution">
    <text evidence="8">The sequence shown here is derived from an EMBL/GenBank/DDBJ whole genome shotgun (WGS) entry which is preliminary data.</text>
</comment>
<dbReference type="GO" id="GO:0000271">
    <property type="term" value="P:polysaccharide biosynthetic process"/>
    <property type="evidence" value="ECO:0007669"/>
    <property type="project" value="InterPro"/>
</dbReference>
<evidence type="ECO:0000313" key="8">
    <source>
        <dbReference type="EMBL" id="GGF42813.1"/>
    </source>
</evidence>
<dbReference type="InterPro" id="IPR051401">
    <property type="entry name" value="GtrA_CellWall_Glycosyl"/>
</dbReference>
<dbReference type="EMBL" id="BMEM01000001">
    <property type="protein sequence ID" value="GGF42813.1"/>
    <property type="molecule type" value="Genomic_DNA"/>
</dbReference>
<protein>
    <recommendedName>
        <fullName evidence="7">GtrA/DPMS transmembrane domain-containing protein</fullName>
    </recommendedName>
</protein>
<dbReference type="Proteomes" id="UP000605670">
    <property type="component" value="Unassembled WGS sequence"/>
</dbReference>
<comment type="subcellular location">
    <subcellularLocation>
        <location evidence="1">Membrane</location>
        <topology evidence="1">Multi-pass membrane protein</topology>
    </subcellularLocation>
</comment>
<dbReference type="GO" id="GO:0005886">
    <property type="term" value="C:plasma membrane"/>
    <property type="evidence" value="ECO:0007669"/>
    <property type="project" value="TreeGrafter"/>
</dbReference>
<feature type="transmembrane region" description="Helical" evidence="6">
    <location>
        <begin position="96"/>
        <end position="119"/>
    </location>
</feature>
<feature type="transmembrane region" description="Helical" evidence="6">
    <location>
        <begin position="131"/>
        <end position="148"/>
    </location>
</feature>
<dbReference type="Pfam" id="PF04138">
    <property type="entry name" value="GtrA_DPMS_TM"/>
    <property type="match status" value="1"/>
</dbReference>
<evidence type="ECO:0000256" key="1">
    <source>
        <dbReference type="ARBA" id="ARBA00004141"/>
    </source>
</evidence>
<organism evidence="8 9">
    <name type="scientific">Ornithinimicrobium tianjinense</name>
    <dbReference type="NCBI Taxonomy" id="1195761"/>
    <lineage>
        <taxon>Bacteria</taxon>
        <taxon>Bacillati</taxon>
        <taxon>Actinomycetota</taxon>
        <taxon>Actinomycetes</taxon>
        <taxon>Micrococcales</taxon>
        <taxon>Ornithinimicrobiaceae</taxon>
        <taxon>Ornithinimicrobium</taxon>
    </lineage>
</organism>
<feature type="transmembrane region" description="Helical" evidence="6">
    <location>
        <begin position="23"/>
        <end position="45"/>
    </location>
</feature>
<name>A0A917F264_9MICO</name>
<dbReference type="InterPro" id="IPR007267">
    <property type="entry name" value="GtrA_DPMS_TM"/>
</dbReference>